<evidence type="ECO:0000313" key="2">
    <source>
        <dbReference type="EMBL" id="AUM75481.1"/>
    </source>
</evidence>
<dbReference type="EMBL" id="CP025583">
    <property type="protein sequence ID" value="AUM75481.1"/>
    <property type="molecule type" value="Genomic_DNA"/>
</dbReference>
<dbReference type="Proteomes" id="UP000234882">
    <property type="component" value="Chromosome"/>
</dbReference>
<evidence type="ECO:0000313" key="3">
    <source>
        <dbReference type="Proteomes" id="UP000234882"/>
    </source>
</evidence>
<evidence type="ECO:0000256" key="1">
    <source>
        <dbReference type="SAM" id="Phobius"/>
    </source>
</evidence>
<feature type="transmembrane region" description="Helical" evidence="1">
    <location>
        <begin position="41"/>
        <end position="59"/>
    </location>
</feature>
<keyword evidence="1" id="KW-0472">Membrane</keyword>
<feature type="transmembrane region" description="Helical" evidence="1">
    <location>
        <begin position="7"/>
        <end position="29"/>
    </location>
</feature>
<dbReference type="KEGG" id="paru:CYR75_02410"/>
<dbReference type="AlphaFoldDB" id="A0A2K9MIN2"/>
<reference evidence="3" key="1">
    <citation type="submission" date="2017-12" db="EMBL/GenBank/DDBJ databases">
        <title>Genomic analysis of Paracoccus sp. CBA4604.</title>
        <authorList>
            <person name="Roh S.W."/>
            <person name="Kim J.Y."/>
            <person name="Kim J.S."/>
        </authorList>
    </citation>
    <scope>NUCLEOTIDE SEQUENCE [LARGE SCALE GENOMIC DNA]</scope>
    <source>
        <strain evidence="3">CBA4604</strain>
    </source>
</reference>
<sequence length="69" mass="7864">MWKLGLLLYPFVFLVVWINLFMLALIGTFVGLRSLTTAESLLVSILVALPACWLSARWVRRLLDRAAED</sequence>
<gene>
    <name evidence="2" type="ORF">CYR75_02410</name>
</gene>
<keyword evidence="3" id="KW-1185">Reference proteome</keyword>
<proteinExistence type="predicted"/>
<organism evidence="2 3">
    <name type="scientific">Paracoccus jeotgali</name>
    <dbReference type="NCBI Taxonomy" id="2065379"/>
    <lineage>
        <taxon>Bacteria</taxon>
        <taxon>Pseudomonadati</taxon>
        <taxon>Pseudomonadota</taxon>
        <taxon>Alphaproteobacteria</taxon>
        <taxon>Rhodobacterales</taxon>
        <taxon>Paracoccaceae</taxon>
        <taxon>Paracoccus</taxon>
    </lineage>
</organism>
<accession>A0A2K9MIN2</accession>
<protein>
    <submittedName>
        <fullName evidence="2">Uncharacterized protein</fullName>
    </submittedName>
</protein>
<name>A0A2K9MIN2_9RHOB</name>
<keyword evidence="1" id="KW-1133">Transmembrane helix</keyword>
<dbReference type="OrthoDB" id="7667013at2"/>
<keyword evidence="1" id="KW-0812">Transmembrane</keyword>